<evidence type="ECO:0000313" key="2">
    <source>
        <dbReference type="EMBL" id="NML67037.1"/>
    </source>
</evidence>
<dbReference type="Proteomes" id="UP000559626">
    <property type="component" value="Unassembled WGS sequence"/>
</dbReference>
<dbReference type="RefSeq" id="WP_169533509.1">
    <property type="nucleotide sequence ID" value="NZ_JABBGH010000003.1"/>
</dbReference>
<dbReference type="AlphaFoldDB" id="A0A7Y0AH00"/>
<name>A0A7Y0AH00_9BACT</name>
<protein>
    <submittedName>
        <fullName evidence="2">Zinc-binding dehydrogenase</fullName>
    </submittedName>
</protein>
<dbReference type="Gene3D" id="3.40.50.720">
    <property type="entry name" value="NAD(P)-binding Rossmann-like Domain"/>
    <property type="match status" value="1"/>
</dbReference>
<dbReference type="InterPro" id="IPR013149">
    <property type="entry name" value="ADH-like_C"/>
</dbReference>
<dbReference type="PANTHER" id="PTHR43677:SF4">
    <property type="entry name" value="QUINONE OXIDOREDUCTASE-LIKE PROTEIN 2"/>
    <property type="match status" value="1"/>
</dbReference>
<dbReference type="PANTHER" id="PTHR43677">
    <property type="entry name" value="SHORT-CHAIN DEHYDROGENASE/REDUCTASE"/>
    <property type="match status" value="1"/>
</dbReference>
<sequence length="111" mass="11416">MHLALQIQPGQTLLIRSGTSSIGLLAAQLASQAGLTVLAITRSAAKTSLLTTNGATHTLLDDGYLRDQVGALFPQGLDRALKLVGTTTLRDTLACLKPGGLGCMTGILSES</sequence>
<dbReference type="InterPro" id="IPR036291">
    <property type="entry name" value="NAD(P)-bd_dom_sf"/>
</dbReference>
<proteinExistence type="predicted"/>
<organism evidence="2 3">
    <name type="scientific">Hymenobacter polaris</name>
    <dbReference type="NCBI Taxonomy" id="2682546"/>
    <lineage>
        <taxon>Bacteria</taxon>
        <taxon>Pseudomonadati</taxon>
        <taxon>Bacteroidota</taxon>
        <taxon>Cytophagia</taxon>
        <taxon>Cytophagales</taxon>
        <taxon>Hymenobacteraceae</taxon>
        <taxon>Hymenobacter</taxon>
    </lineage>
</organism>
<feature type="domain" description="Alcohol dehydrogenase-like C-terminal" evidence="1">
    <location>
        <begin position="22"/>
        <end position="108"/>
    </location>
</feature>
<evidence type="ECO:0000313" key="3">
    <source>
        <dbReference type="Proteomes" id="UP000559626"/>
    </source>
</evidence>
<reference evidence="2 3" key="1">
    <citation type="submission" date="2020-04" db="EMBL/GenBank/DDBJ databases">
        <title>Hymenobacter polaris sp. nov., isolated from Arctic soil.</title>
        <authorList>
            <person name="Dahal R.H."/>
        </authorList>
    </citation>
    <scope>NUCLEOTIDE SEQUENCE [LARGE SCALE GENOMIC DNA]</scope>
    <source>
        <strain evidence="2 3">RP-2-7</strain>
    </source>
</reference>
<dbReference type="GO" id="GO:0016491">
    <property type="term" value="F:oxidoreductase activity"/>
    <property type="evidence" value="ECO:0007669"/>
    <property type="project" value="TreeGrafter"/>
</dbReference>
<evidence type="ECO:0000259" key="1">
    <source>
        <dbReference type="Pfam" id="PF00107"/>
    </source>
</evidence>
<dbReference type="InterPro" id="IPR051397">
    <property type="entry name" value="Zn-ADH-like_protein"/>
</dbReference>
<dbReference type="Pfam" id="PF00107">
    <property type="entry name" value="ADH_zinc_N"/>
    <property type="match status" value="1"/>
</dbReference>
<dbReference type="SUPFAM" id="SSF51735">
    <property type="entry name" value="NAD(P)-binding Rossmann-fold domains"/>
    <property type="match status" value="1"/>
</dbReference>
<dbReference type="EMBL" id="JABBGH010000003">
    <property type="protein sequence ID" value="NML67037.1"/>
    <property type="molecule type" value="Genomic_DNA"/>
</dbReference>
<comment type="caution">
    <text evidence="2">The sequence shown here is derived from an EMBL/GenBank/DDBJ whole genome shotgun (WGS) entry which is preliminary data.</text>
</comment>
<gene>
    <name evidence="2" type="ORF">HHL22_17660</name>
</gene>
<keyword evidence="3" id="KW-1185">Reference proteome</keyword>
<accession>A0A7Y0AH00</accession>